<dbReference type="InParanoid" id="A0A7M7MCX6"/>
<accession>A0A7M7MCX6</accession>
<dbReference type="Pfam" id="PF00085">
    <property type="entry name" value="Thioredoxin"/>
    <property type="match status" value="1"/>
</dbReference>
<dbReference type="GO" id="GO:0005615">
    <property type="term" value="C:extracellular space"/>
    <property type="evidence" value="ECO:0007669"/>
    <property type="project" value="TreeGrafter"/>
</dbReference>
<dbReference type="KEGG" id="vde:111246849"/>
<evidence type="ECO:0000256" key="10">
    <source>
        <dbReference type="RuleBase" id="RU371123"/>
    </source>
</evidence>
<dbReference type="InterPro" id="IPR036774">
    <property type="entry name" value="ERV/ALR_sulphydryl_oxid_sf"/>
</dbReference>
<evidence type="ECO:0000256" key="3">
    <source>
        <dbReference type="ARBA" id="ARBA00022630"/>
    </source>
</evidence>
<dbReference type="Gene3D" id="3.40.30.10">
    <property type="entry name" value="Glutaredoxin"/>
    <property type="match status" value="2"/>
</dbReference>
<evidence type="ECO:0000256" key="7">
    <source>
        <dbReference type="ARBA" id="ARBA00023157"/>
    </source>
</evidence>
<evidence type="ECO:0000256" key="1">
    <source>
        <dbReference type="ARBA" id="ARBA00001974"/>
    </source>
</evidence>
<dbReference type="Gene3D" id="1.20.120.1960">
    <property type="entry name" value="QSOX sulfhydryl oxidase domain"/>
    <property type="match status" value="1"/>
</dbReference>
<dbReference type="InterPro" id="IPR042568">
    <property type="entry name" value="QSOX_FAD-bd_sf"/>
</dbReference>
<dbReference type="GeneID" id="111246849"/>
<keyword evidence="8" id="KW-0325">Glycoprotein</keyword>
<dbReference type="RefSeq" id="XP_022652869.1">
    <property type="nucleotide sequence ID" value="XM_022797134.1"/>
</dbReference>
<dbReference type="SUPFAM" id="SSF52833">
    <property type="entry name" value="Thioredoxin-like"/>
    <property type="match status" value="1"/>
</dbReference>
<feature type="domain" description="ERV/ALR sulfhydryl oxidase" evidence="11">
    <location>
        <begin position="415"/>
        <end position="520"/>
    </location>
</feature>
<dbReference type="InterPro" id="IPR013766">
    <property type="entry name" value="Thioredoxin_domain"/>
</dbReference>
<dbReference type="InterPro" id="IPR017905">
    <property type="entry name" value="ERV/ALR_sulphydryl_oxidase"/>
</dbReference>
<protein>
    <recommendedName>
        <fullName evidence="10">Sulfhydryl oxidase</fullName>
        <ecNumber evidence="10">1.8.3.2</ecNumber>
    </recommendedName>
</protein>
<dbReference type="OrthoDB" id="59470at2759"/>
<evidence type="ECO:0000259" key="11">
    <source>
        <dbReference type="PROSITE" id="PS51324"/>
    </source>
</evidence>
<evidence type="ECO:0000256" key="5">
    <source>
        <dbReference type="ARBA" id="ARBA00022827"/>
    </source>
</evidence>
<organism evidence="13 14">
    <name type="scientific">Varroa destructor</name>
    <name type="common">Honeybee mite</name>
    <dbReference type="NCBI Taxonomy" id="109461"/>
    <lineage>
        <taxon>Eukaryota</taxon>
        <taxon>Metazoa</taxon>
        <taxon>Ecdysozoa</taxon>
        <taxon>Arthropoda</taxon>
        <taxon>Chelicerata</taxon>
        <taxon>Arachnida</taxon>
        <taxon>Acari</taxon>
        <taxon>Parasitiformes</taxon>
        <taxon>Mesostigmata</taxon>
        <taxon>Gamasina</taxon>
        <taxon>Dermanyssoidea</taxon>
        <taxon>Varroidae</taxon>
        <taxon>Varroa</taxon>
    </lineage>
</organism>
<keyword evidence="14" id="KW-1185">Reference proteome</keyword>
<dbReference type="PANTHER" id="PTHR22897">
    <property type="entry name" value="QUIESCIN Q6-RELATED SULFHYDRYL OXIDASE"/>
    <property type="match status" value="1"/>
</dbReference>
<comment type="catalytic activity">
    <reaction evidence="9 10">
        <text>2 R'C(R)SH + O2 = R'C(R)S-S(R)CR' + H2O2</text>
        <dbReference type="Rhea" id="RHEA:17357"/>
        <dbReference type="ChEBI" id="CHEBI:15379"/>
        <dbReference type="ChEBI" id="CHEBI:16240"/>
        <dbReference type="ChEBI" id="CHEBI:16520"/>
        <dbReference type="ChEBI" id="CHEBI:17412"/>
        <dbReference type="EC" id="1.8.3.2"/>
    </reaction>
</comment>
<dbReference type="GO" id="GO:0016971">
    <property type="term" value="F:flavin-dependent sulfhydryl oxidase activity"/>
    <property type="evidence" value="ECO:0007669"/>
    <property type="project" value="InterPro"/>
</dbReference>
<evidence type="ECO:0000256" key="2">
    <source>
        <dbReference type="ARBA" id="ARBA00006041"/>
    </source>
</evidence>
<dbReference type="Pfam" id="PF18371">
    <property type="entry name" value="FAD_SOX"/>
    <property type="match status" value="1"/>
</dbReference>
<keyword evidence="6 10" id="KW-0560">Oxidoreductase</keyword>
<dbReference type="GO" id="GO:0000139">
    <property type="term" value="C:Golgi membrane"/>
    <property type="evidence" value="ECO:0007669"/>
    <property type="project" value="TreeGrafter"/>
</dbReference>
<dbReference type="PANTHER" id="PTHR22897:SF8">
    <property type="entry name" value="SULFHYDRYL OXIDASE"/>
    <property type="match status" value="1"/>
</dbReference>
<dbReference type="InterPro" id="IPR040986">
    <property type="entry name" value="QSOX_FAD-bd_dom"/>
</dbReference>
<keyword evidence="5 10" id="KW-0274">FAD</keyword>
<evidence type="ECO:0000256" key="4">
    <source>
        <dbReference type="ARBA" id="ARBA00022729"/>
    </source>
</evidence>
<dbReference type="GO" id="GO:0003756">
    <property type="term" value="F:protein disulfide isomerase activity"/>
    <property type="evidence" value="ECO:0007669"/>
    <property type="project" value="TreeGrafter"/>
</dbReference>
<keyword evidence="10" id="KW-0812">Transmembrane</keyword>
<name>A0A7M7MCX6_VARDE</name>
<dbReference type="PROSITE" id="PS51324">
    <property type="entry name" value="ERV_ALR"/>
    <property type="match status" value="1"/>
</dbReference>
<dbReference type="Proteomes" id="UP000594260">
    <property type="component" value="Unplaced"/>
</dbReference>
<dbReference type="InterPro" id="IPR036249">
    <property type="entry name" value="Thioredoxin-like_sf"/>
</dbReference>
<comment type="similarity">
    <text evidence="2">Belongs to the quiescin-sulfhydryl oxidase (QSOX) family.</text>
</comment>
<keyword evidence="10" id="KW-0472">Membrane</keyword>
<reference evidence="13" key="1">
    <citation type="submission" date="2021-01" db="UniProtKB">
        <authorList>
            <consortium name="EnsemblMetazoa"/>
        </authorList>
    </citation>
    <scope>IDENTIFICATION</scope>
</reference>
<dbReference type="PROSITE" id="PS51352">
    <property type="entry name" value="THIOREDOXIN_2"/>
    <property type="match status" value="1"/>
</dbReference>
<evidence type="ECO:0000256" key="6">
    <source>
        <dbReference type="ARBA" id="ARBA00023002"/>
    </source>
</evidence>
<dbReference type="EC" id="1.8.3.2" evidence="10"/>
<dbReference type="FunCoup" id="A0A7M7MCX6">
    <property type="interactions" value="225"/>
</dbReference>
<dbReference type="Pfam" id="PF04777">
    <property type="entry name" value="Evr1_Alr"/>
    <property type="match status" value="1"/>
</dbReference>
<evidence type="ECO:0000256" key="8">
    <source>
        <dbReference type="ARBA" id="ARBA00023180"/>
    </source>
</evidence>
<keyword evidence="7" id="KW-1015">Disulfide bond</keyword>
<dbReference type="Gene3D" id="1.20.120.310">
    <property type="entry name" value="ERV/ALR sulfhydryl oxidase domain"/>
    <property type="match status" value="1"/>
</dbReference>
<sequence>MLVILTFVLQLRQNKDPSKRDESWKLRLKRRFISELNSIDSHVTAIGDALSSQHHVRVLYGRNDLHQMFSEINDVDMVLFFVRWCSHCQKYVPKLIRFAEDIQGWWPVLHIGAMDCYDNAETCSEYGVNAYPEMKLFWKAGDAPRSPEGESVNSSTDPLLRAEIIDFIEKHIKLGVPSRNLPDLNPSSAKCVSDLWLSMPSNVKKILAVIEPKLSYVGIELILDLSGFNSVRGIRFIVGVTPAELKSIRATSLVLLERAQEQRLLVTVKNTTEAREMFKSQLEKIGIRPRQAALQNPLIKTGPKDSKTSVIKIAADPRKVYVDDIETGLRYMLHSELTLVDEFNSTQLDTLRIFIGAIALYIPLPGQTESYLRRVHLLLVRNRPPLKAATFQSILKNATKGFSFRDRDFIGCKGSEPNKRGYPCSLWIIFHLMTVGCYEKHLQGNEQNPYKAIRLVRDYVLNFFTCKNCVSHFAKAAANLDSELDKPANGVLWLWKTHNDVNVRLKGDISEDPEHPKELFPNVNICEQCQDESGSFQQWRVLEFLVTHYGPGNIYDGTLRQRAFDWVLISIILVLLGVLAAIIVTLCQIPRAEDIEKYVEETSDVPAKNDAIMKSTSKQTAAVTDTTPTN</sequence>
<keyword evidence="10" id="KW-1133">Transmembrane helix</keyword>
<proteinExistence type="inferred from homology"/>
<evidence type="ECO:0000313" key="14">
    <source>
        <dbReference type="Proteomes" id="UP000594260"/>
    </source>
</evidence>
<dbReference type="InterPro" id="IPR039798">
    <property type="entry name" value="Sulfhydryl_oxidase"/>
</dbReference>
<keyword evidence="3 10" id="KW-0285">Flavoprotein</keyword>
<dbReference type="EnsemblMetazoa" id="XM_022797134">
    <property type="protein sequence ID" value="XP_022652869"/>
    <property type="gene ID" value="LOC111246849"/>
</dbReference>
<dbReference type="OMA" id="NASWEHC"/>
<comment type="cofactor">
    <cofactor evidence="1 10">
        <name>FAD</name>
        <dbReference type="ChEBI" id="CHEBI:57692"/>
    </cofactor>
</comment>
<feature type="transmembrane region" description="Helical" evidence="10">
    <location>
        <begin position="566"/>
        <end position="587"/>
    </location>
</feature>
<evidence type="ECO:0000259" key="12">
    <source>
        <dbReference type="PROSITE" id="PS51352"/>
    </source>
</evidence>
<dbReference type="AlphaFoldDB" id="A0A7M7MCX6"/>
<dbReference type="SUPFAM" id="SSF69000">
    <property type="entry name" value="FAD-dependent thiol oxidase"/>
    <property type="match status" value="1"/>
</dbReference>
<dbReference type="GO" id="GO:0006457">
    <property type="term" value="P:protein folding"/>
    <property type="evidence" value="ECO:0007669"/>
    <property type="project" value="TreeGrafter"/>
</dbReference>
<keyword evidence="4" id="KW-0732">Signal</keyword>
<evidence type="ECO:0000256" key="9">
    <source>
        <dbReference type="ARBA" id="ARBA00048864"/>
    </source>
</evidence>
<feature type="domain" description="Thioredoxin" evidence="12">
    <location>
        <begin position="44"/>
        <end position="173"/>
    </location>
</feature>
<evidence type="ECO:0000313" key="13">
    <source>
        <dbReference type="EnsemblMetazoa" id="XP_022652869"/>
    </source>
</evidence>